<reference evidence="3 4" key="1">
    <citation type="submission" date="2014-11" db="EMBL/GenBank/DDBJ databases">
        <authorList>
            <person name="Zhu J."/>
            <person name="Qi W."/>
            <person name="Song R."/>
        </authorList>
    </citation>
    <scope>NUCLEOTIDE SEQUENCE [LARGE SCALE GENOMIC DNA]</scope>
</reference>
<dbReference type="PROSITE" id="PS50003">
    <property type="entry name" value="PH_DOMAIN"/>
    <property type="match status" value="1"/>
</dbReference>
<name>A0A0G4H7Y5_VITBC</name>
<feature type="compositionally biased region" description="Pro residues" evidence="1">
    <location>
        <begin position="452"/>
        <end position="467"/>
    </location>
</feature>
<dbReference type="VEuPathDB" id="CryptoDB:Vbra_19885"/>
<dbReference type="Gene3D" id="2.30.29.30">
    <property type="entry name" value="Pleckstrin-homology domain (PH domain)/Phosphotyrosine-binding domain (PTB)"/>
    <property type="match status" value="2"/>
</dbReference>
<gene>
    <name evidence="3" type="ORF">Vbra_19885</name>
</gene>
<accession>A0A0G4H7Y5</accession>
<sequence>MYSNRSRVAGGVPQASIPGQQGDICNLRRSATPVEGRNTLSTPSQWMPPSAVGLSNMKTRNSPPRTRGVGQFVKVGWLVKQSAFLNRWNERFMVLNHDTIKSYHQPPPEFAVREALSSRPEQSHQRFSRGHNDARKLIESRRRARDESPVGRQPTGGLVGTPVRQASHHGRSQSPVNNPLAFLASLWNSPSPSPLRERVGEGGVAGDDVVPSEDLGLNEYSRVWPLDFNDYHRYNCFAVSTKKRILVLSAKTEEDRKAWIRAFASVCEKLLLAHLQIEKPVPVVPPAVSMLPEDGYLSPVDEDPDHEQEDDPTPPNEGIVLVAAPPNSFQLREDNASGSSGGEANRDTEETPRGSVDPMIPVGSSSGEDEQQEEGIKEAVGLQAGKVEGERKAVSVVPVMALPHQESDGTGTQEASDTDRHEGGSMDDDSRSPSVRELRDIFLKKRLDTSSPPRPSPSSLPQPPPIPASQYEKHVVRVPRSSDGSHSMSLRRRYSGSEYFCPSYLKGGDGVQQGYLSFQPNFSHTPDRPFTRGEFSGSYLALHEREGAAKRHGGHVGGDGEGHRPSAHQYPFPFNLLTGQPQPAPPNQPKRSTSQPRERVKDMMN</sequence>
<protein>
    <recommendedName>
        <fullName evidence="2">PH domain-containing protein</fullName>
    </recommendedName>
</protein>
<feature type="region of interest" description="Disordered" evidence="1">
    <location>
        <begin position="118"/>
        <end position="174"/>
    </location>
</feature>
<feature type="region of interest" description="Disordered" evidence="1">
    <location>
        <begin position="292"/>
        <end position="374"/>
    </location>
</feature>
<evidence type="ECO:0000313" key="3">
    <source>
        <dbReference type="EMBL" id="CEM40046.1"/>
    </source>
</evidence>
<keyword evidence="4" id="KW-1185">Reference proteome</keyword>
<feature type="region of interest" description="Disordered" evidence="1">
    <location>
        <begin position="1"/>
        <end position="23"/>
    </location>
</feature>
<feature type="domain" description="PH" evidence="2">
    <location>
        <begin position="71"/>
        <end position="268"/>
    </location>
</feature>
<dbReference type="SUPFAM" id="SSF50729">
    <property type="entry name" value="PH domain-like"/>
    <property type="match status" value="1"/>
</dbReference>
<feature type="compositionally biased region" description="Basic and acidic residues" evidence="1">
    <location>
        <begin position="130"/>
        <end position="149"/>
    </location>
</feature>
<evidence type="ECO:0000313" key="4">
    <source>
        <dbReference type="Proteomes" id="UP000041254"/>
    </source>
</evidence>
<dbReference type="InterPro" id="IPR001849">
    <property type="entry name" value="PH_domain"/>
</dbReference>
<proteinExistence type="predicted"/>
<dbReference type="InParanoid" id="A0A0G4H7Y5"/>
<organism evidence="3 4">
    <name type="scientific">Vitrella brassicaformis (strain CCMP3155)</name>
    <dbReference type="NCBI Taxonomy" id="1169540"/>
    <lineage>
        <taxon>Eukaryota</taxon>
        <taxon>Sar</taxon>
        <taxon>Alveolata</taxon>
        <taxon>Colpodellida</taxon>
        <taxon>Vitrellaceae</taxon>
        <taxon>Vitrella</taxon>
    </lineage>
</organism>
<dbReference type="SMART" id="SM00233">
    <property type="entry name" value="PH"/>
    <property type="match status" value="1"/>
</dbReference>
<evidence type="ECO:0000259" key="2">
    <source>
        <dbReference type="PROSITE" id="PS50003"/>
    </source>
</evidence>
<dbReference type="Proteomes" id="UP000041254">
    <property type="component" value="Unassembled WGS sequence"/>
</dbReference>
<dbReference type="EMBL" id="CDMY01001064">
    <property type="protein sequence ID" value="CEM40046.1"/>
    <property type="molecule type" value="Genomic_DNA"/>
</dbReference>
<feature type="compositionally biased region" description="Acidic residues" evidence="1">
    <location>
        <begin position="300"/>
        <end position="312"/>
    </location>
</feature>
<dbReference type="AlphaFoldDB" id="A0A0G4H7Y5"/>
<evidence type="ECO:0000256" key="1">
    <source>
        <dbReference type="SAM" id="MobiDB-lite"/>
    </source>
</evidence>
<feature type="region of interest" description="Disordered" evidence="1">
    <location>
        <begin position="401"/>
        <end position="468"/>
    </location>
</feature>
<feature type="compositionally biased region" description="Basic and acidic residues" evidence="1">
    <location>
        <begin position="417"/>
        <end position="448"/>
    </location>
</feature>
<dbReference type="InterPro" id="IPR011993">
    <property type="entry name" value="PH-like_dom_sf"/>
</dbReference>
<feature type="region of interest" description="Disordered" evidence="1">
    <location>
        <begin position="550"/>
        <end position="605"/>
    </location>
</feature>
<feature type="compositionally biased region" description="Basic and acidic residues" evidence="1">
    <location>
        <begin position="596"/>
        <end position="605"/>
    </location>
</feature>